<accession>A0A7J6CNR5</accession>
<evidence type="ECO:0000313" key="1">
    <source>
        <dbReference type="EMBL" id="KAF4108969.1"/>
    </source>
</evidence>
<name>A0A7J6CNR5_9TELE</name>
<keyword evidence="2" id="KW-1185">Reference proteome</keyword>
<sequence length="334" mass="36970">MLCSALPAPWHAGAIEMAPKLTRSPAAAAEGVTFIGPDTHATQTMGDKIGQINRQDAKKHDGTMARTFCPDPRPLIVCAVSPKRKLIWAWLQHVGVLGSTGWSCGPERAANWSKQDSAGLVFVFTLLERRPLEQTASVSSHVAENHPNLHSLLFGTTNTQPVCPDGPAFQISHCFCPLSPPSLRRGVIKSVCEREFDPNRKLYSCDLKWLSEQEHSFLPEKHFNYAKPCWHPYILNYPSQCLRPSECPYNDPCDTGGTNRDLFPFSPRFQSQSHLFAMLESTQKANSLEPEAIVGHLLGGGEVERSRLLWAAGTRTSILRLHRGAGMTQSQNGY</sequence>
<protein>
    <submittedName>
        <fullName evidence="1">Uncharacterized protein</fullName>
    </submittedName>
</protein>
<dbReference type="AlphaFoldDB" id="A0A7J6CNR5"/>
<reference evidence="1 2" key="1">
    <citation type="submission" date="2020-04" db="EMBL/GenBank/DDBJ databases">
        <title>Chromosome-level genome assembly of a cyprinid fish Onychostoma macrolepis by integration of Nanopore Sequencing, Bionano and Hi-C technology.</title>
        <authorList>
            <person name="Wang D."/>
        </authorList>
    </citation>
    <scope>NUCLEOTIDE SEQUENCE [LARGE SCALE GENOMIC DNA]</scope>
    <source>
        <strain evidence="1">SWU-2019</strain>
        <tissue evidence="1">Muscle</tissue>
    </source>
</reference>
<organism evidence="1 2">
    <name type="scientific">Onychostoma macrolepis</name>
    <dbReference type="NCBI Taxonomy" id="369639"/>
    <lineage>
        <taxon>Eukaryota</taxon>
        <taxon>Metazoa</taxon>
        <taxon>Chordata</taxon>
        <taxon>Craniata</taxon>
        <taxon>Vertebrata</taxon>
        <taxon>Euteleostomi</taxon>
        <taxon>Actinopterygii</taxon>
        <taxon>Neopterygii</taxon>
        <taxon>Teleostei</taxon>
        <taxon>Ostariophysi</taxon>
        <taxon>Cypriniformes</taxon>
        <taxon>Cyprinidae</taxon>
        <taxon>Acrossocheilinae</taxon>
        <taxon>Onychostoma</taxon>
    </lineage>
</organism>
<dbReference type="Proteomes" id="UP000579812">
    <property type="component" value="Unassembled WGS sequence"/>
</dbReference>
<gene>
    <name evidence="1" type="ORF">G5714_010042</name>
</gene>
<evidence type="ECO:0000313" key="2">
    <source>
        <dbReference type="Proteomes" id="UP000579812"/>
    </source>
</evidence>
<proteinExistence type="predicted"/>
<dbReference type="EMBL" id="JAAMOB010000009">
    <property type="protein sequence ID" value="KAF4108969.1"/>
    <property type="molecule type" value="Genomic_DNA"/>
</dbReference>
<comment type="caution">
    <text evidence="1">The sequence shown here is derived from an EMBL/GenBank/DDBJ whole genome shotgun (WGS) entry which is preliminary data.</text>
</comment>